<evidence type="ECO:0008006" key="3">
    <source>
        <dbReference type="Google" id="ProtNLM"/>
    </source>
</evidence>
<protein>
    <recommendedName>
        <fullName evidence="3">F-box domain-containing protein</fullName>
    </recommendedName>
</protein>
<reference evidence="1 2" key="1">
    <citation type="journal article" date="2012" name="PLoS Pathog.">
        <title>Diverse lifestyles and strategies of plant pathogenesis encoded in the genomes of eighteen Dothideomycetes fungi.</title>
        <authorList>
            <person name="Ohm R.A."/>
            <person name="Feau N."/>
            <person name="Henrissat B."/>
            <person name="Schoch C.L."/>
            <person name="Horwitz B.A."/>
            <person name="Barry K.W."/>
            <person name="Condon B.J."/>
            <person name="Copeland A.C."/>
            <person name="Dhillon B."/>
            <person name="Glaser F."/>
            <person name="Hesse C.N."/>
            <person name="Kosti I."/>
            <person name="LaButti K."/>
            <person name="Lindquist E.A."/>
            <person name="Lucas S."/>
            <person name="Salamov A.A."/>
            <person name="Bradshaw R.E."/>
            <person name="Ciuffetti L."/>
            <person name="Hamelin R.C."/>
            <person name="Kema G.H.J."/>
            <person name="Lawrence C."/>
            <person name="Scott J.A."/>
            <person name="Spatafora J.W."/>
            <person name="Turgeon B.G."/>
            <person name="de Wit P.J.G.M."/>
            <person name="Zhong S."/>
            <person name="Goodwin S.B."/>
            <person name="Grigoriev I.V."/>
        </authorList>
    </citation>
    <scope>NUCLEOTIDE SEQUENCE [LARGE SCALE GENOMIC DNA]</scope>
    <source>
        <strain evidence="1 2">UAMH 10762</strain>
    </source>
</reference>
<evidence type="ECO:0000313" key="1">
    <source>
        <dbReference type="EMBL" id="EMC93278.1"/>
    </source>
</evidence>
<dbReference type="GeneID" id="19109071"/>
<dbReference type="HOGENOM" id="CLU_660531_0_0_1"/>
<accession>M2MP81</accession>
<evidence type="ECO:0000313" key="2">
    <source>
        <dbReference type="Proteomes" id="UP000011761"/>
    </source>
</evidence>
<gene>
    <name evidence="1" type="ORF">BAUCODRAFT_150628</name>
</gene>
<dbReference type="OrthoDB" id="3800738at2759"/>
<sequence>MADSSADAATANTGLVRVATSKLEMISNAATRLARTGAGLERLICSKAAYAADRELSMASAAIRIEASFLDYCLHPLRRPRALGKRQRGNIDDGPLQKVFAVPEMLENILCLLSSKELLNVQLINKAFKALVKTSPKLQTRIGLRSSDDGDFYIPLKESGVGEVSRFCSSDTYLPGLVCNFNNWSTAYTLEPRQSVHYYLFPTYFASMDSLCPPPMDSARVIITLLTGPNGRLPAVGHSWQEMFVSQPPLKEVRVETHRFAEGDRPSALDLNLRSAAGTLSVVEGIRLRDILQFAVQIVEPERLHPDVPAWSLNNNGFANQAISFEGRIKLRDSDPWLRGVHAWQERSRKQQDNRNTHEARIAAYSRAKQADKSSNPPVHTVQLTVVYLARAMGERIPTLAEWNAMQDHDNVAESA</sequence>
<keyword evidence="2" id="KW-1185">Reference proteome</keyword>
<organism evidence="1 2">
    <name type="scientific">Baudoinia panamericana (strain UAMH 10762)</name>
    <name type="common">Angels' share fungus</name>
    <name type="synonym">Baudoinia compniacensis (strain UAMH 10762)</name>
    <dbReference type="NCBI Taxonomy" id="717646"/>
    <lineage>
        <taxon>Eukaryota</taxon>
        <taxon>Fungi</taxon>
        <taxon>Dikarya</taxon>
        <taxon>Ascomycota</taxon>
        <taxon>Pezizomycotina</taxon>
        <taxon>Dothideomycetes</taxon>
        <taxon>Dothideomycetidae</taxon>
        <taxon>Mycosphaerellales</taxon>
        <taxon>Teratosphaeriaceae</taxon>
        <taxon>Baudoinia</taxon>
    </lineage>
</organism>
<proteinExistence type="predicted"/>
<dbReference type="RefSeq" id="XP_007679503.1">
    <property type="nucleotide sequence ID" value="XM_007681313.1"/>
</dbReference>
<dbReference type="Proteomes" id="UP000011761">
    <property type="component" value="Unassembled WGS sequence"/>
</dbReference>
<dbReference type="AlphaFoldDB" id="M2MP81"/>
<dbReference type="KEGG" id="bcom:BAUCODRAFT_150628"/>
<name>M2MP81_BAUPA</name>
<dbReference type="EMBL" id="KB445560">
    <property type="protein sequence ID" value="EMC93278.1"/>
    <property type="molecule type" value="Genomic_DNA"/>
</dbReference>